<dbReference type="EMBL" id="CAJVQC010067724">
    <property type="protein sequence ID" value="CAG8807472.1"/>
    <property type="molecule type" value="Genomic_DNA"/>
</dbReference>
<reference evidence="1" key="1">
    <citation type="submission" date="2021-06" db="EMBL/GenBank/DDBJ databases">
        <authorList>
            <person name="Kallberg Y."/>
            <person name="Tangrot J."/>
            <person name="Rosling A."/>
        </authorList>
    </citation>
    <scope>NUCLEOTIDE SEQUENCE</scope>
    <source>
        <strain evidence="1">MA461A</strain>
    </source>
</reference>
<dbReference type="Proteomes" id="UP000789920">
    <property type="component" value="Unassembled WGS sequence"/>
</dbReference>
<evidence type="ECO:0000313" key="1">
    <source>
        <dbReference type="EMBL" id="CAG8807472.1"/>
    </source>
</evidence>
<sequence>KQINKYLMSNLAAEQQKQIVESTIYWAYIILLNDIEFNNQDVECNNNFIENIYDTSWSYLSSLISKSEYSTIQEKLECEEETQERELRIFKNHHNKGKVLIVQDSNKQLISVKNVLDPAYHVGKEALRKKCIKDAQENNQTKKNQNQ</sequence>
<feature type="non-terminal residue" evidence="1">
    <location>
        <position position="147"/>
    </location>
</feature>
<accession>A0ACA9RSW5</accession>
<feature type="non-terminal residue" evidence="1">
    <location>
        <position position="1"/>
    </location>
</feature>
<proteinExistence type="predicted"/>
<organism evidence="1 2">
    <name type="scientific">Racocetra persica</name>
    <dbReference type="NCBI Taxonomy" id="160502"/>
    <lineage>
        <taxon>Eukaryota</taxon>
        <taxon>Fungi</taxon>
        <taxon>Fungi incertae sedis</taxon>
        <taxon>Mucoromycota</taxon>
        <taxon>Glomeromycotina</taxon>
        <taxon>Glomeromycetes</taxon>
        <taxon>Diversisporales</taxon>
        <taxon>Gigasporaceae</taxon>
        <taxon>Racocetra</taxon>
    </lineage>
</organism>
<keyword evidence="2" id="KW-1185">Reference proteome</keyword>
<gene>
    <name evidence="1" type="ORF">RPERSI_LOCUS22398</name>
</gene>
<evidence type="ECO:0000313" key="2">
    <source>
        <dbReference type="Proteomes" id="UP000789920"/>
    </source>
</evidence>
<protein>
    <submittedName>
        <fullName evidence="1">912_t:CDS:1</fullName>
    </submittedName>
</protein>
<name>A0ACA9RSW5_9GLOM</name>
<comment type="caution">
    <text evidence="1">The sequence shown here is derived from an EMBL/GenBank/DDBJ whole genome shotgun (WGS) entry which is preliminary data.</text>
</comment>